<reference evidence="2" key="1">
    <citation type="submission" date="2021-06" db="EMBL/GenBank/DDBJ databases">
        <authorList>
            <person name="Hodson N. C."/>
            <person name="Mongue J. A."/>
            <person name="Jaron S. K."/>
        </authorList>
    </citation>
    <scope>NUCLEOTIDE SEQUENCE</scope>
</reference>
<name>A0A8J2K734_9HEXA</name>
<dbReference type="AlphaFoldDB" id="A0A8J2K734"/>
<evidence type="ECO:0000313" key="2">
    <source>
        <dbReference type="EMBL" id="CAG7720548.1"/>
    </source>
</evidence>
<keyword evidence="3" id="KW-1185">Reference proteome</keyword>
<evidence type="ECO:0000256" key="1">
    <source>
        <dbReference type="SAM" id="SignalP"/>
    </source>
</evidence>
<feature type="chain" id="PRO_5035298321" evidence="1">
    <location>
        <begin position="19"/>
        <end position="84"/>
    </location>
</feature>
<organism evidence="2 3">
    <name type="scientific">Allacma fusca</name>
    <dbReference type="NCBI Taxonomy" id="39272"/>
    <lineage>
        <taxon>Eukaryota</taxon>
        <taxon>Metazoa</taxon>
        <taxon>Ecdysozoa</taxon>
        <taxon>Arthropoda</taxon>
        <taxon>Hexapoda</taxon>
        <taxon>Collembola</taxon>
        <taxon>Symphypleona</taxon>
        <taxon>Sminthuridae</taxon>
        <taxon>Allacma</taxon>
    </lineage>
</organism>
<keyword evidence="1" id="KW-0732">Signal</keyword>
<dbReference type="EMBL" id="CAJVCH010071439">
    <property type="protein sequence ID" value="CAG7720548.1"/>
    <property type="molecule type" value="Genomic_DNA"/>
</dbReference>
<accession>A0A8J2K734</accession>
<proteinExistence type="predicted"/>
<sequence length="84" mass="8617">AASLWSYVKILFVCSALAAPWYPIPQKGYTNASSQNDANSGVGPDGMLFATANANSKAQAFGLNGEGVNFALSNSKAGANVFKG</sequence>
<feature type="signal peptide" evidence="1">
    <location>
        <begin position="1"/>
        <end position="18"/>
    </location>
</feature>
<comment type="caution">
    <text evidence="2">The sequence shown here is derived from an EMBL/GenBank/DDBJ whole genome shotgun (WGS) entry which is preliminary data.</text>
</comment>
<feature type="non-terminal residue" evidence="2">
    <location>
        <position position="1"/>
    </location>
</feature>
<evidence type="ECO:0000313" key="3">
    <source>
        <dbReference type="Proteomes" id="UP000708208"/>
    </source>
</evidence>
<protein>
    <submittedName>
        <fullName evidence="2">Uncharacterized protein</fullName>
    </submittedName>
</protein>
<gene>
    <name evidence="2" type="ORF">AFUS01_LOCUS9820</name>
</gene>
<dbReference type="Proteomes" id="UP000708208">
    <property type="component" value="Unassembled WGS sequence"/>
</dbReference>